<feature type="non-terminal residue" evidence="1">
    <location>
        <position position="1"/>
    </location>
</feature>
<organism evidence="1 2">
    <name type="scientific">Moorena producens 3L</name>
    <dbReference type="NCBI Taxonomy" id="489825"/>
    <lineage>
        <taxon>Bacteria</taxon>
        <taxon>Bacillati</taxon>
        <taxon>Cyanobacteriota</taxon>
        <taxon>Cyanophyceae</taxon>
        <taxon>Coleofasciculales</taxon>
        <taxon>Coleofasciculaceae</taxon>
        <taxon>Moorena</taxon>
    </lineage>
</organism>
<protein>
    <submittedName>
        <fullName evidence="1">Uncharacterized protein</fullName>
    </submittedName>
</protein>
<evidence type="ECO:0000313" key="2">
    <source>
        <dbReference type="Proteomes" id="UP000003959"/>
    </source>
</evidence>
<reference evidence="2" key="1">
    <citation type="journal article" date="2011" name="Proc. Natl. Acad. Sci. U.S.A.">
        <title>Genomic insights into the physiology and ecology of the marine filamentous cyanobacterium Lyngbya majuscula.</title>
        <authorList>
            <person name="Jones A.C."/>
            <person name="Monroe E.A."/>
            <person name="Podell S."/>
            <person name="Hess W.R."/>
            <person name="Klages S."/>
            <person name="Esquenazi E."/>
            <person name="Niessen S."/>
            <person name="Hoover H."/>
            <person name="Rothmann M."/>
            <person name="Lasken R.S."/>
            <person name="Yates J.R.III."/>
            <person name="Reinhardt R."/>
            <person name="Kube M."/>
            <person name="Burkart M.D."/>
            <person name="Allen E.E."/>
            <person name="Dorrestein P.C."/>
            <person name="Gerwick W.H."/>
            <person name="Gerwick L."/>
        </authorList>
    </citation>
    <scope>NUCLEOTIDE SEQUENCE [LARGE SCALE GENOMIC DNA]</scope>
    <source>
        <strain evidence="2">3L</strain>
    </source>
</reference>
<gene>
    <name evidence="1" type="ORF">LYNGBM3L_39810</name>
</gene>
<dbReference type="AlphaFoldDB" id="F4XV59"/>
<dbReference type="Proteomes" id="UP000003959">
    <property type="component" value="Unassembled WGS sequence"/>
</dbReference>
<evidence type="ECO:0000313" key="1">
    <source>
        <dbReference type="EMBL" id="EGJ31407.1"/>
    </source>
</evidence>
<sequence length="33" mass="3808">QLSALSSRVGKYQANHHLIWNSVICPPYNNYSF</sequence>
<accession>F4XV59</accession>
<keyword evidence="2" id="KW-1185">Reference proteome</keyword>
<dbReference type="HOGENOM" id="CLU_3378639_0_0_3"/>
<name>F4XV59_9CYAN</name>
<proteinExistence type="predicted"/>
<dbReference type="EMBL" id="GL890939">
    <property type="protein sequence ID" value="EGJ31407.1"/>
    <property type="molecule type" value="Genomic_DNA"/>
</dbReference>